<gene>
    <name evidence="4" type="ORF">DCAR_026997</name>
    <name evidence="5" type="ORF">DCAR_0832577</name>
</gene>
<keyword evidence="6" id="KW-1185">Reference proteome</keyword>
<dbReference type="SUPFAM" id="SSF51101">
    <property type="entry name" value="Mannose-binding lectins"/>
    <property type="match status" value="1"/>
</dbReference>
<dbReference type="Proteomes" id="UP000077755">
    <property type="component" value="Chromosome 8"/>
</dbReference>
<dbReference type="STRING" id="79200.A0A175YR35"/>
<feature type="domain" description="Jacalin-type lectin" evidence="3">
    <location>
        <begin position="1"/>
        <end position="151"/>
    </location>
</feature>
<dbReference type="Pfam" id="PF01419">
    <property type="entry name" value="Jacalin"/>
    <property type="match status" value="1"/>
</dbReference>
<evidence type="ECO:0000313" key="5">
    <source>
        <dbReference type="EMBL" id="WOH13068.1"/>
    </source>
</evidence>
<protein>
    <recommendedName>
        <fullName evidence="3">Jacalin-type lectin domain-containing protein</fullName>
    </recommendedName>
</protein>
<dbReference type="AlphaFoldDB" id="A0A175YR35"/>
<sequence length="164" mass="18210">MLKIGPSGGTGVGRAWDHESKTEIAQLIISRSATCINYIHFVYVEDGGNKLVMSEKIGVDKGGSRSLNTIMLDYPHEVITGVTGKYRVFYNDEKQLTSLTFVTNKRKYGPFEVSEPYPQEFDYHVGEKQFGGFFGTSSSDGIESIGIYLKPLKKLPVISSIKTE</sequence>
<comment type="similarity">
    <text evidence="1">Belongs to the jacalin lectin family.</text>
</comment>
<dbReference type="PANTHER" id="PTHR47293:SF70">
    <property type="entry name" value="JACALIN-RELATED LECTIN 24-RELATED"/>
    <property type="match status" value="1"/>
</dbReference>
<evidence type="ECO:0000256" key="2">
    <source>
        <dbReference type="ARBA" id="ARBA00022734"/>
    </source>
</evidence>
<dbReference type="PROSITE" id="PS51752">
    <property type="entry name" value="JACALIN_LECTIN"/>
    <property type="match status" value="1"/>
</dbReference>
<dbReference type="OMA" id="CRYGIES"/>
<dbReference type="GO" id="GO:0030246">
    <property type="term" value="F:carbohydrate binding"/>
    <property type="evidence" value="ECO:0007669"/>
    <property type="project" value="UniProtKB-KW"/>
</dbReference>
<evidence type="ECO:0000259" key="3">
    <source>
        <dbReference type="PROSITE" id="PS51752"/>
    </source>
</evidence>
<dbReference type="EMBL" id="LNRQ01000008">
    <property type="protein sequence ID" value="KZM85581.1"/>
    <property type="molecule type" value="Genomic_DNA"/>
</dbReference>
<dbReference type="SMART" id="SM00915">
    <property type="entry name" value="Jacalin"/>
    <property type="match status" value="1"/>
</dbReference>
<dbReference type="InterPro" id="IPR001229">
    <property type="entry name" value="Jacalin-like_lectin_dom"/>
</dbReference>
<evidence type="ECO:0000256" key="1">
    <source>
        <dbReference type="ARBA" id="ARBA00006568"/>
    </source>
</evidence>
<organism evidence="4">
    <name type="scientific">Daucus carota subsp. sativus</name>
    <name type="common">Carrot</name>
    <dbReference type="NCBI Taxonomy" id="79200"/>
    <lineage>
        <taxon>Eukaryota</taxon>
        <taxon>Viridiplantae</taxon>
        <taxon>Streptophyta</taxon>
        <taxon>Embryophyta</taxon>
        <taxon>Tracheophyta</taxon>
        <taxon>Spermatophyta</taxon>
        <taxon>Magnoliopsida</taxon>
        <taxon>eudicotyledons</taxon>
        <taxon>Gunneridae</taxon>
        <taxon>Pentapetalae</taxon>
        <taxon>asterids</taxon>
        <taxon>campanulids</taxon>
        <taxon>Apiales</taxon>
        <taxon>Apiaceae</taxon>
        <taxon>Apioideae</taxon>
        <taxon>Scandiceae</taxon>
        <taxon>Daucinae</taxon>
        <taxon>Daucus</taxon>
        <taxon>Daucus sect. Daucus</taxon>
    </lineage>
</organism>
<proteinExistence type="inferred from homology"/>
<evidence type="ECO:0000313" key="4">
    <source>
        <dbReference type="EMBL" id="KZM85581.1"/>
    </source>
</evidence>
<evidence type="ECO:0000313" key="6">
    <source>
        <dbReference type="Proteomes" id="UP000077755"/>
    </source>
</evidence>
<dbReference type="InterPro" id="IPR036404">
    <property type="entry name" value="Jacalin-like_lectin_dom_sf"/>
</dbReference>
<reference evidence="4" key="1">
    <citation type="journal article" date="2016" name="Nat. Genet.">
        <title>A high-quality carrot genome assembly provides new insights into carotenoid accumulation and asterid genome evolution.</title>
        <authorList>
            <person name="Iorizzo M."/>
            <person name="Ellison S."/>
            <person name="Senalik D."/>
            <person name="Zeng P."/>
            <person name="Satapoomin P."/>
            <person name="Huang J."/>
            <person name="Bowman M."/>
            <person name="Iovene M."/>
            <person name="Sanseverino W."/>
            <person name="Cavagnaro P."/>
            <person name="Yildiz M."/>
            <person name="Macko-Podgorni A."/>
            <person name="Moranska E."/>
            <person name="Grzebelus E."/>
            <person name="Grzebelus D."/>
            <person name="Ashrafi H."/>
            <person name="Zheng Z."/>
            <person name="Cheng S."/>
            <person name="Spooner D."/>
            <person name="Van Deynze A."/>
            <person name="Simon P."/>
        </authorList>
    </citation>
    <scope>NUCLEOTIDE SEQUENCE [LARGE SCALE GENOMIC DNA]</scope>
    <source>
        <tissue evidence="4">Leaf</tissue>
    </source>
</reference>
<name>A0A175YR35_DAUCS</name>
<dbReference type="OrthoDB" id="4325201at2759"/>
<dbReference type="KEGG" id="dcr:108198492"/>
<dbReference type="Gene3D" id="2.100.10.30">
    <property type="entry name" value="Jacalin-like lectin domain"/>
    <property type="match status" value="1"/>
</dbReference>
<reference evidence="5" key="2">
    <citation type="submission" date="2022-03" db="EMBL/GenBank/DDBJ databases">
        <title>Draft title - Genomic analysis of global carrot germplasm unveils the trajectory of domestication and the origin of high carotenoid orange carrot.</title>
        <authorList>
            <person name="Iorizzo M."/>
            <person name="Ellison S."/>
            <person name="Senalik D."/>
            <person name="Macko-Podgorni A."/>
            <person name="Grzebelus D."/>
            <person name="Bostan H."/>
            <person name="Rolling W."/>
            <person name="Curaba J."/>
            <person name="Simon P."/>
        </authorList>
    </citation>
    <scope>NUCLEOTIDE SEQUENCE</scope>
    <source>
        <tissue evidence="5">Leaf</tissue>
    </source>
</reference>
<dbReference type="EMBL" id="CP093350">
    <property type="protein sequence ID" value="WOH13068.1"/>
    <property type="molecule type" value="Genomic_DNA"/>
</dbReference>
<dbReference type="Gramene" id="KZM85581">
    <property type="protein sequence ID" value="KZM85581"/>
    <property type="gene ID" value="DCAR_026997"/>
</dbReference>
<keyword evidence="2" id="KW-0430">Lectin</keyword>
<accession>A0A175YR35</accession>
<dbReference type="PANTHER" id="PTHR47293">
    <property type="entry name" value="JACALIN-RELATED LECTIN 3"/>
    <property type="match status" value="1"/>
</dbReference>